<sequence length="443" mass="48165">MAEKQLPINTDAPERRPVLVSSGSSSSELSTSGASELHPLSLGRVSSSHLSSLTVPVRLDVLYFLLNSAAKGAQSAMAPVPTPSGQGSVSACHCPVALQAVSCCNSCHHSSHNASDGAPYTGRPSGPHHDETAYGNYGRHGRLSTGIPDRQNNKWIRVSQRNDGKNWSGSLQADLARGWRNSHSPLGWQEKQRDEGGRHGKGDNWQGKQANFRKSWGNRRESLAKSTPWNSDSLDRRREGTSSFGVPSVNIKKNQDGSCWQAMCDAPEDQRHVAHTQIGWQKSQGTQEPAAELTDTTGQDKREDWEAEYENTQETSSAPEWFSSSSLQSKKMDTSKAGGSYDVEWAASADPPKQKPETSPLPNSVSQDQAGTSTEKELAKSRSDWSKNGRFARYLQGLYSDMPGKSSSESSTDLAINTDAESSSREKEEAAKMAADGESKPWE</sequence>
<feature type="compositionally biased region" description="Low complexity" evidence="1">
    <location>
        <begin position="21"/>
        <end position="35"/>
    </location>
</feature>
<dbReference type="KEGG" id="pbi:112542701"/>
<feature type="region of interest" description="Disordered" evidence="1">
    <location>
        <begin position="1"/>
        <end position="35"/>
    </location>
</feature>
<feature type="compositionally biased region" description="Polar residues" evidence="1">
    <location>
        <begin position="405"/>
        <end position="415"/>
    </location>
</feature>
<organism evidence="2 3">
    <name type="scientific">Python bivittatus</name>
    <name type="common">Burmese python</name>
    <name type="synonym">Python molurus bivittatus</name>
    <dbReference type="NCBI Taxonomy" id="176946"/>
    <lineage>
        <taxon>Eukaryota</taxon>
        <taxon>Metazoa</taxon>
        <taxon>Chordata</taxon>
        <taxon>Craniata</taxon>
        <taxon>Vertebrata</taxon>
        <taxon>Euteleostomi</taxon>
        <taxon>Lepidosauria</taxon>
        <taxon>Squamata</taxon>
        <taxon>Bifurcata</taxon>
        <taxon>Unidentata</taxon>
        <taxon>Episquamata</taxon>
        <taxon>Toxicofera</taxon>
        <taxon>Serpentes</taxon>
        <taxon>Henophidia</taxon>
        <taxon>Pythonidae</taxon>
        <taxon>Python</taxon>
    </lineage>
</organism>
<reference evidence="3" key="1">
    <citation type="submission" date="2025-08" db="UniProtKB">
        <authorList>
            <consortium name="RefSeq"/>
        </authorList>
    </citation>
    <scope>IDENTIFICATION</scope>
    <source>
        <tissue evidence="3">Liver</tissue>
    </source>
</reference>
<dbReference type="GeneID" id="112542701"/>
<evidence type="ECO:0000313" key="3">
    <source>
        <dbReference type="RefSeq" id="XP_025031945.1"/>
    </source>
</evidence>
<accession>A0A9F5IUN8</accession>
<feature type="region of interest" description="Disordered" evidence="1">
    <location>
        <begin position="178"/>
        <end position="249"/>
    </location>
</feature>
<dbReference type="OrthoDB" id="9450965at2759"/>
<dbReference type="AlphaFoldDB" id="A0A9F5IUN8"/>
<feature type="compositionally biased region" description="Basic and acidic residues" evidence="1">
    <location>
        <begin position="374"/>
        <end position="386"/>
    </location>
</feature>
<keyword evidence="2" id="KW-1185">Reference proteome</keyword>
<feature type="region of interest" description="Disordered" evidence="1">
    <location>
        <begin position="399"/>
        <end position="443"/>
    </location>
</feature>
<dbReference type="Proteomes" id="UP000695026">
    <property type="component" value="Unplaced"/>
</dbReference>
<evidence type="ECO:0000256" key="1">
    <source>
        <dbReference type="SAM" id="MobiDB-lite"/>
    </source>
</evidence>
<dbReference type="OMA" id="DWEAEYK"/>
<feature type="region of interest" description="Disordered" evidence="1">
    <location>
        <begin position="113"/>
        <end position="153"/>
    </location>
</feature>
<feature type="compositionally biased region" description="Polar residues" evidence="1">
    <location>
        <begin position="360"/>
        <end position="373"/>
    </location>
</feature>
<gene>
    <name evidence="3" type="primary">LOC112542701</name>
</gene>
<feature type="compositionally biased region" description="Basic and acidic residues" evidence="1">
    <location>
        <begin position="190"/>
        <end position="202"/>
    </location>
</feature>
<protein>
    <submittedName>
        <fullName evidence="3">Uncharacterized protein LOC112542701</fullName>
    </submittedName>
</protein>
<evidence type="ECO:0000313" key="2">
    <source>
        <dbReference type="Proteomes" id="UP000695026"/>
    </source>
</evidence>
<feature type="compositionally biased region" description="Polar residues" evidence="1">
    <location>
        <begin position="278"/>
        <end position="287"/>
    </location>
</feature>
<proteinExistence type="predicted"/>
<name>A0A9F5IUN8_PYTBI</name>
<feature type="region of interest" description="Disordered" evidence="1">
    <location>
        <begin position="278"/>
        <end position="386"/>
    </location>
</feature>
<feature type="compositionally biased region" description="Polar residues" evidence="1">
    <location>
        <begin position="312"/>
        <end position="329"/>
    </location>
</feature>
<feature type="compositionally biased region" description="Basic and acidic residues" evidence="1">
    <location>
        <begin position="422"/>
        <end position="443"/>
    </location>
</feature>
<dbReference type="RefSeq" id="XP_025031945.1">
    <property type="nucleotide sequence ID" value="XM_025176177.1"/>
</dbReference>